<dbReference type="EMBL" id="GEBF01006666">
    <property type="protein sequence ID" value="JAN96966.1"/>
    <property type="molecule type" value="Transcribed_RNA"/>
</dbReference>
<evidence type="ECO:0000313" key="7">
    <source>
        <dbReference type="EMBL" id="JAN96966.1"/>
    </source>
</evidence>
<evidence type="ECO:0000256" key="2">
    <source>
        <dbReference type="ARBA" id="ARBA00022690"/>
    </source>
</evidence>
<dbReference type="PANTHER" id="PTHR11461:SF145">
    <property type="entry name" value="ALPHA-1-ANTICHYMOTRYPSIN"/>
    <property type="match status" value="1"/>
</dbReference>
<dbReference type="GO" id="GO:0004867">
    <property type="term" value="F:serine-type endopeptidase inhibitor activity"/>
    <property type="evidence" value="ECO:0007669"/>
    <property type="project" value="UniProtKB-KW"/>
</dbReference>
<evidence type="ECO:0000256" key="3">
    <source>
        <dbReference type="ARBA" id="ARBA00022900"/>
    </source>
</evidence>
<dbReference type="InterPro" id="IPR042178">
    <property type="entry name" value="Serpin_sf_1"/>
</dbReference>
<accession>A0A0P6K1N5</accession>
<keyword evidence="5" id="KW-0732">Signal</keyword>
<dbReference type="InterPro" id="IPR036186">
    <property type="entry name" value="Serpin_sf"/>
</dbReference>
<evidence type="ECO:0000256" key="1">
    <source>
        <dbReference type="ARBA" id="ARBA00009500"/>
    </source>
</evidence>
<dbReference type="CDD" id="cd19551">
    <property type="entry name" value="serpinA3_A1AC"/>
    <property type="match status" value="1"/>
</dbReference>
<evidence type="ECO:0000259" key="6">
    <source>
        <dbReference type="SMART" id="SM00093"/>
    </source>
</evidence>
<dbReference type="GO" id="GO:0005615">
    <property type="term" value="C:extracellular space"/>
    <property type="evidence" value="ECO:0007669"/>
    <property type="project" value="InterPro"/>
</dbReference>
<dbReference type="SMART" id="SM00093">
    <property type="entry name" value="SERPIN"/>
    <property type="match status" value="1"/>
</dbReference>
<dbReference type="InterPro" id="IPR023795">
    <property type="entry name" value="Serpin_CS"/>
</dbReference>
<dbReference type="InterPro" id="IPR042185">
    <property type="entry name" value="Serpin_sf_2"/>
</dbReference>
<gene>
    <name evidence="7" type="primary">SERPINA3</name>
</gene>
<sequence>MQLSAQGRVETMSLLLALGLLVAGFCPAIFCHPGGPAARETVPEDRDNGMHVDHLRLASSNADFAFSLYKQLALKAQNKNILFSPMSVSTALAFVSLGARNTTLTEILQGLKFNLTETPEAEIHWSFQHVLRTLQRPNDRLQLSIGNALFIHDQLKLLSKFTEDARGLYAAETITTNFQDPTAAERLINDFVKKETQGKISELVQDLGSTTMMVLVNYIFFKAKWKMPFDPRDTFESSFYLNKREEVQVPMMSLEGQHIPYFRDEELSCTVVELPYTGNASALLILPDKGKMRSVEAALLPESLRRWRDSLQPRRIDEFYLPKFSISGDYQLESILPELGIREVFSPEADLSGVTGAQDLQVSQIFHKAVLDVAEKGTEAAAATGIKFILTSGKIDPVILSFNRPFLMAILPTGMDNTLFLGKVTNPKQA</sequence>
<feature type="chain" id="PRO_5006129396" evidence="5">
    <location>
        <begin position="32"/>
        <end position="430"/>
    </location>
</feature>
<dbReference type="FunFam" id="2.30.39.10:FF:000002">
    <property type="entry name" value="Serpin family D member 1"/>
    <property type="match status" value="1"/>
</dbReference>
<keyword evidence="2" id="KW-0646">Protease inhibitor</keyword>
<dbReference type="Pfam" id="PF00079">
    <property type="entry name" value="Serpin"/>
    <property type="match status" value="1"/>
</dbReference>
<evidence type="ECO:0000256" key="5">
    <source>
        <dbReference type="SAM" id="SignalP"/>
    </source>
</evidence>
<dbReference type="Gene3D" id="2.30.39.10">
    <property type="entry name" value="Alpha-1-antitrypsin, domain 1"/>
    <property type="match status" value="1"/>
</dbReference>
<comment type="similarity">
    <text evidence="1 4">Belongs to the serpin family.</text>
</comment>
<feature type="domain" description="Serpin" evidence="6">
    <location>
        <begin position="66"/>
        <end position="427"/>
    </location>
</feature>
<dbReference type="AlphaFoldDB" id="A0A0P6K1N5"/>
<evidence type="ECO:0000256" key="4">
    <source>
        <dbReference type="RuleBase" id="RU000411"/>
    </source>
</evidence>
<feature type="signal peptide" evidence="5">
    <location>
        <begin position="1"/>
        <end position="31"/>
    </location>
</feature>
<dbReference type="PANTHER" id="PTHR11461">
    <property type="entry name" value="SERINE PROTEASE INHIBITOR, SERPIN"/>
    <property type="match status" value="1"/>
</dbReference>
<dbReference type="SUPFAM" id="SSF56574">
    <property type="entry name" value="Serpins"/>
    <property type="match status" value="1"/>
</dbReference>
<dbReference type="InterPro" id="IPR023796">
    <property type="entry name" value="Serpin_dom"/>
</dbReference>
<keyword evidence="3" id="KW-0722">Serine protease inhibitor</keyword>
<reference evidence="7" key="1">
    <citation type="submission" date="2015-10" db="EMBL/GenBank/DDBJ databases">
        <title>FRAMA: From RNA-seq data to annotated mRNA assemblies.</title>
        <authorList>
            <person name="Bens M."/>
            <person name="Sahm A."/>
            <person name="Jahn N."/>
            <person name="Morhart M."/>
            <person name="Holtze S."/>
            <person name="Hildebrandt T.B."/>
            <person name="Platzer M."/>
            <person name="Szafranski K."/>
        </authorList>
    </citation>
    <scope>NUCLEOTIDE SEQUENCE</scope>
    <source>
        <tissue evidence="7">Liver</tissue>
    </source>
</reference>
<dbReference type="Gene3D" id="3.30.497.10">
    <property type="entry name" value="Antithrombin, subunit I, domain 2"/>
    <property type="match status" value="1"/>
</dbReference>
<name>A0A0P6K1N5_HETGA</name>
<organism evidence="7">
    <name type="scientific">Heterocephalus glaber</name>
    <name type="common">Naked mole rat</name>
    <dbReference type="NCBI Taxonomy" id="10181"/>
    <lineage>
        <taxon>Eukaryota</taxon>
        <taxon>Metazoa</taxon>
        <taxon>Chordata</taxon>
        <taxon>Craniata</taxon>
        <taxon>Vertebrata</taxon>
        <taxon>Euteleostomi</taxon>
        <taxon>Mammalia</taxon>
        <taxon>Eutheria</taxon>
        <taxon>Euarchontoglires</taxon>
        <taxon>Glires</taxon>
        <taxon>Rodentia</taxon>
        <taxon>Hystricomorpha</taxon>
        <taxon>Bathyergidae</taxon>
        <taxon>Heterocephalus</taxon>
    </lineage>
</organism>
<protein>
    <submittedName>
        <fullName evidence="7">Alpha-1-antichymotrypsin</fullName>
    </submittedName>
</protein>
<dbReference type="InterPro" id="IPR000215">
    <property type="entry name" value="Serpin_fam"/>
</dbReference>
<dbReference type="PROSITE" id="PS00284">
    <property type="entry name" value="SERPIN"/>
    <property type="match status" value="1"/>
</dbReference>
<proteinExistence type="inferred from homology"/>
<dbReference type="FunFam" id="3.30.497.10:FF:000001">
    <property type="entry name" value="Serine protease inhibitor"/>
    <property type="match status" value="1"/>
</dbReference>